<feature type="non-terminal residue" evidence="12">
    <location>
        <position position="1"/>
    </location>
</feature>
<accession>A0A1A6HUD4</accession>
<dbReference type="AlphaFoldDB" id="A0A1A6HUD4"/>
<feature type="non-terminal residue" evidence="12">
    <location>
        <position position="176"/>
    </location>
</feature>
<dbReference type="GO" id="GO:0035556">
    <property type="term" value="P:intracellular signal transduction"/>
    <property type="evidence" value="ECO:0007669"/>
    <property type="project" value="TreeGrafter"/>
</dbReference>
<comment type="catalytic activity">
    <reaction evidence="7">
        <text>L-threonyl-[protein] + ATP = O-phospho-L-threonyl-[protein] + ADP + H(+)</text>
        <dbReference type="Rhea" id="RHEA:46608"/>
        <dbReference type="Rhea" id="RHEA-COMP:11060"/>
        <dbReference type="Rhea" id="RHEA-COMP:11605"/>
        <dbReference type="ChEBI" id="CHEBI:15378"/>
        <dbReference type="ChEBI" id="CHEBI:30013"/>
        <dbReference type="ChEBI" id="CHEBI:30616"/>
        <dbReference type="ChEBI" id="CHEBI:61977"/>
        <dbReference type="ChEBI" id="CHEBI:456216"/>
        <dbReference type="EC" id="2.7.11.1"/>
    </reaction>
</comment>
<dbReference type="FunFam" id="3.30.200.20:FF:000003">
    <property type="entry name" value="Non-specific serine/threonine protein kinase"/>
    <property type="match status" value="1"/>
</dbReference>
<dbReference type="InterPro" id="IPR017441">
    <property type="entry name" value="Protein_kinase_ATP_BS"/>
</dbReference>
<sequence>ESFYSQYEVLNTIGRGTFAKVKLAYHHLTSTQVAVKVLHKKNLWCYPISSEVDIMMMVNHPNIISLLQVIESDKKIYLIMELAEGQHLYQHIQEAGYMEEDEARGIFRQILSAGSPEDAERHNSAVLLLERTHVWAETCRKPMMLCVCALLRGPARRKGENDASNSKNCPGTRWAL</sequence>
<gene>
    <name evidence="12" type="ORF">A6R68_24160</name>
</gene>
<evidence type="ECO:0000256" key="8">
    <source>
        <dbReference type="ARBA" id="ARBA00048679"/>
    </source>
</evidence>
<dbReference type="EC" id="2.7.11.1" evidence="1"/>
<dbReference type="PROSITE" id="PS00107">
    <property type="entry name" value="PROTEIN_KINASE_ATP"/>
    <property type="match status" value="1"/>
</dbReference>
<evidence type="ECO:0000256" key="10">
    <source>
        <dbReference type="SAM" id="MobiDB-lite"/>
    </source>
</evidence>
<evidence type="ECO:0000256" key="1">
    <source>
        <dbReference type="ARBA" id="ARBA00012513"/>
    </source>
</evidence>
<dbReference type="InterPro" id="IPR000719">
    <property type="entry name" value="Prot_kinase_dom"/>
</dbReference>
<keyword evidence="13" id="KW-1185">Reference proteome</keyword>
<evidence type="ECO:0000259" key="11">
    <source>
        <dbReference type="PROSITE" id="PS50011"/>
    </source>
</evidence>
<evidence type="ECO:0000256" key="6">
    <source>
        <dbReference type="ARBA" id="ARBA00022840"/>
    </source>
</evidence>
<feature type="binding site" evidence="9">
    <location>
        <position position="36"/>
    </location>
    <ligand>
        <name>ATP</name>
        <dbReference type="ChEBI" id="CHEBI:30616"/>
    </ligand>
</feature>
<dbReference type="STRING" id="56216.A0A1A6HUD4"/>
<feature type="region of interest" description="Disordered" evidence="10">
    <location>
        <begin position="157"/>
        <end position="176"/>
    </location>
</feature>
<comment type="catalytic activity">
    <reaction evidence="8">
        <text>L-seryl-[protein] + ATP = O-phospho-L-seryl-[protein] + ADP + H(+)</text>
        <dbReference type="Rhea" id="RHEA:17989"/>
        <dbReference type="Rhea" id="RHEA-COMP:9863"/>
        <dbReference type="Rhea" id="RHEA-COMP:11604"/>
        <dbReference type="ChEBI" id="CHEBI:15378"/>
        <dbReference type="ChEBI" id="CHEBI:29999"/>
        <dbReference type="ChEBI" id="CHEBI:30616"/>
        <dbReference type="ChEBI" id="CHEBI:83421"/>
        <dbReference type="ChEBI" id="CHEBI:456216"/>
        <dbReference type="EC" id="2.7.11.1"/>
    </reaction>
</comment>
<reference evidence="12 13" key="1">
    <citation type="submission" date="2016-06" db="EMBL/GenBank/DDBJ databases">
        <title>The Draft Genome Sequence and Annotation of the Desert Woodrat Neotoma lepida.</title>
        <authorList>
            <person name="Campbell M."/>
            <person name="Oakeson K.F."/>
            <person name="Yandell M."/>
            <person name="Halpert J.R."/>
            <person name="Dearing D."/>
        </authorList>
    </citation>
    <scope>NUCLEOTIDE SEQUENCE [LARGE SCALE GENOMIC DNA]</scope>
    <source>
        <strain evidence="12">417</strain>
        <tissue evidence="12">Liver</tissue>
    </source>
</reference>
<keyword evidence="6 9" id="KW-0067">ATP-binding</keyword>
<keyword evidence="2" id="KW-0723">Serine/threonine-protein kinase</keyword>
<organism evidence="12 13">
    <name type="scientific">Neotoma lepida</name>
    <name type="common">Desert woodrat</name>
    <dbReference type="NCBI Taxonomy" id="56216"/>
    <lineage>
        <taxon>Eukaryota</taxon>
        <taxon>Metazoa</taxon>
        <taxon>Chordata</taxon>
        <taxon>Craniata</taxon>
        <taxon>Vertebrata</taxon>
        <taxon>Euteleostomi</taxon>
        <taxon>Mammalia</taxon>
        <taxon>Eutheria</taxon>
        <taxon>Euarchontoglires</taxon>
        <taxon>Glires</taxon>
        <taxon>Rodentia</taxon>
        <taxon>Myomorpha</taxon>
        <taxon>Muroidea</taxon>
        <taxon>Cricetidae</taxon>
        <taxon>Neotominae</taxon>
        <taxon>Neotoma</taxon>
    </lineage>
</organism>
<evidence type="ECO:0000256" key="7">
    <source>
        <dbReference type="ARBA" id="ARBA00047899"/>
    </source>
</evidence>
<evidence type="ECO:0000256" key="9">
    <source>
        <dbReference type="PROSITE-ProRule" id="PRU10141"/>
    </source>
</evidence>
<dbReference type="InterPro" id="IPR011009">
    <property type="entry name" value="Kinase-like_dom_sf"/>
</dbReference>
<keyword evidence="5" id="KW-0418">Kinase</keyword>
<keyword evidence="3" id="KW-0808">Transferase</keyword>
<keyword evidence="4 9" id="KW-0547">Nucleotide-binding</keyword>
<dbReference type="GO" id="GO:0005524">
    <property type="term" value="F:ATP binding"/>
    <property type="evidence" value="ECO:0007669"/>
    <property type="project" value="UniProtKB-UniRule"/>
</dbReference>
<dbReference type="PANTHER" id="PTHR24346:SF95">
    <property type="entry name" value="SPERM MOTILITY KINASE 3A"/>
    <property type="match status" value="1"/>
</dbReference>
<dbReference type="PANTHER" id="PTHR24346">
    <property type="entry name" value="MAP/MICROTUBULE AFFINITY-REGULATING KINASE"/>
    <property type="match status" value="1"/>
</dbReference>
<proteinExistence type="predicted"/>
<dbReference type="PROSITE" id="PS50011">
    <property type="entry name" value="PROTEIN_KINASE_DOM"/>
    <property type="match status" value="1"/>
</dbReference>
<evidence type="ECO:0000256" key="4">
    <source>
        <dbReference type="ARBA" id="ARBA00022741"/>
    </source>
</evidence>
<protein>
    <recommendedName>
        <fullName evidence="1">non-specific serine/threonine protein kinase</fullName>
        <ecNumber evidence="1">2.7.11.1</ecNumber>
    </recommendedName>
</protein>
<dbReference type="GO" id="GO:0005737">
    <property type="term" value="C:cytoplasm"/>
    <property type="evidence" value="ECO:0007669"/>
    <property type="project" value="TreeGrafter"/>
</dbReference>
<dbReference type="OrthoDB" id="9396925at2759"/>
<dbReference type="Gene3D" id="1.10.510.10">
    <property type="entry name" value="Transferase(Phosphotransferase) domain 1"/>
    <property type="match status" value="1"/>
</dbReference>
<evidence type="ECO:0000256" key="5">
    <source>
        <dbReference type="ARBA" id="ARBA00022777"/>
    </source>
</evidence>
<comment type="caution">
    <text evidence="12">The sequence shown here is derived from an EMBL/GenBank/DDBJ whole genome shotgun (WGS) entry which is preliminary data.</text>
</comment>
<dbReference type="EMBL" id="LZPO01008942">
    <property type="protein sequence ID" value="OBS81851.1"/>
    <property type="molecule type" value="Genomic_DNA"/>
</dbReference>
<dbReference type="SUPFAM" id="SSF56112">
    <property type="entry name" value="Protein kinase-like (PK-like)"/>
    <property type="match status" value="1"/>
</dbReference>
<dbReference type="Proteomes" id="UP000092124">
    <property type="component" value="Unassembled WGS sequence"/>
</dbReference>
<evidence type="ECO:0000313" key="13">
    <source>
        <dbReference type="Proteomes" id="UP000092124"/>
    </source>
</evidence>
<name>A0A1A6HUD4_NEOLE</name>
<feature type="domain" description="Protein kinase" evidence="11">
    <location>
        <begin position="7"/>
        <end position="176"/>
    </location>
</feature>
<dbReference type="GO" id="GO:0004674">
    <property type="term" value="F:protein serine/threonine kinase activity"/>
    <property type="evidence" value="ECO:0007669"/>
    <property type="project" value="UniProtKB-KW"/>
</dbReference>
<dbReference type="Pfam" id="PF00069">
    <property type="entry name" value="Pkinase"/>
    <property type="match status" value="1"/>
</dbReference>
<evidence type="ECO:0000256" key="3">
    <source>
        <dbReference type="ARBA" id="ARBA00022679"/>
    </source>
</evidence>
<evidence type="ECO:0000313" key="12">
    <source>
        <dbReference type="EMBL" id="OBS81851.1"/>
    </source>
</evidence>
<evidence type="ECO:0000256" key="2">
    <source>
        <dbReference type="ARBA" id="ARBA00022527"/>
    </source>
</evidence>